<comment type="catalytic activity">
    <reaction evidence="13">
        <text>9-octadecanoyloxy-octadecanoate + H2O = 9-hydroxy-octadecanoate + octadecanoate + H(+)</text>
        <dbReference type="Rhea" id="RHEA:52096"/>
        <dbReference type="ChEBI" id="CHEBI:15377"/>
        <dbReference type="ChEBI" id="CHEBI:15378"/>
        <dbReference type="ChEBI" id="CHEBI:25629"/>
        <dbReference type="ChEBI" id="CHEBI:136286"/>
        <dbReference type="ChEBI" id="CHEBI:136373"/>
    </reaction>
    <physiologicalReaction direction="left-to-right" evidence="13">
        <dbReference type="Rhea" id="RHEA:52097"/>
    </physiologicalReaction>
</comment>
<dbReference type="PANTHER" id="PTHR10989:SF16">
    <property type="entry name" value="AT02829P-RELATED"/>
    <property type="match status" value="1"/>
</dbReference>
<organism evidence="18">
    <name type="scientific">Schistosoma japonicum</name>
    <name type="common">Blood fluke</name>
    <dbReference type="NCBI Taxonomy" id="6182"/>
    <lineage>
        <taxon>Eukaryota</taxon>
        <taxon>Metazoa</taxon>
        <taxon>Spiralia</taxon>
        <taxon>Lophotrochozoa</taxon>
        <taxon>Platyhelminthes</taxon>
        <taxon>Trematoda</taxon>
        <taxon>Digenea</taxon>
        <taxon>Strigeidida</taxon>
        <taxon>Schistosomatoidea</taxon>
        <taxon>Schistosomatidae</taxon>
        <taxon>Schistosoma</taxon>
    </lineage>
</organism>
<comment type="catalytic activity">
    <reaction evidence="14">
        <text>13-(9Z-octadecenoyloxy)-octadecanoate + H2O = 13-hydroxy-octadecanoate + (9Z)-octadecenoate + H(+)</text>
        <dbReference type="Rhea" id="RHEA:52064"/>
        <dbReference type="ChEBI" id="CHEBI:15377"/>
        <dbReference type="ChEBI" id="CHEBI:15378"/>
        <dbReference type="ChEBI" id="CHEBI:30823"/>
        <dbReference type="ChEBI" id="CHEBI:136303"/>
        <dbReference type="ChEBI" id="CHEBI:136304"/>
    </reaction>
    <physiologicalReaction direction="left-to-right" evidence="14">
        <dbReference type="Rhea" id="RHEA:52065"/>
    </physiologicalReaction>
</comment>
<evidence type="ECO:0000256" key="17">
    <source>
        <dbReference type="SAM" id="Phobius"/>
    </source>
</evidence>
<evidence type="ECO:0000256" key="1">
    <source>
        <dbReference type="ARBA" id="ARBA00000923"/>
    </source>
</evidence>
<dbReference type="Pfam" id="PF04750">
    <property type="entry name" value="Far-17a_AIG1"/>
    <property type="match status" value="1"/>
</dbReference>
<evidence type="ECO:0000256" key="12">
    <source>
        <dbReference type="ARBA" id="ARBA00048800"/>
    </source>
</evidence>
<comment type="catalytic activity">
    <reaction evidence="7">
        <text>12-hexadecanoyloxy-octadecanoate + H2O = 12-hydroxyoctadecanoate + hexadecanoate + H(+)</text>
        <dbReference type="Rhea" id="RHEA:52056"/>
        <dbReference type="ChEBI" id="CHEBI:7896"/>
        <dbReference type="ChEBI" id="CHEBI:15377"/>
        <dbReference type="ChEBI" id="CHEBI:15378"/>
        <dbReference type="ChEBI" id="CHEBI:83677"/>
        <dbReference type="ChEBI" id="CHEBI:84201"/>
    </reaction>
    <physiologicalReaction direction="left-to-right" evidence="7">
        <dbReference type="Rhea" id="RHEA:52057"/>
    </physiologicalReaction>
</comment>
<comment type="catalytic activity">
    <reaction evidence="12">
        <text>9-(9Z-octadecenoyloxy)-octadecanoate + H2O = 9-hydroxy-octadecanoate + (9Z)-octadecenoate + H(+)</text>
        <dbReference type="Rhea" id="RHEA:52048"/>
        <dbReference type="ChEBI" id="CHEBI:15377"/>
        <dbReference type="ChEBI" id="CHEBI:15378"/>
        <dbReference type="ChEBI" id="CHEBI:30823"/>
        <dbReference type="ChEBI" id="CHEBI:136282"/>
        <dbReference type="ChEBI" id="CHEBI:136286"/>
    </reaction>
    <physiologicalReaction direction="left-to-right" evidence="12">
        <dbReference type="Rhea" id="RHEA:52049"/>
    </physiologicalReaction>
</comment>
<keyword evidence="5 17" id="KW-1133">Transmembrane helix</keyword>
<evidence type="ECO:0000256" key="15">
    <source>
        <dbReference type="ARBA" id="ARBA00049322"/>
    </source>
</evidence>
<comment type="subcellular location">
    <subcellularLocation>
        <location evidence="2">Endomembrane system</location>
        <topology evidence="2">Multi-pass membrane protein</topology>
    </subcellularLocation>
</comment>
<sequence length="248" mass="28997">KVKLRILMAIVYGVFFRLVALSFFIYIVYYTHQLFHGGEPFYFKNLALLLRFLTILTILLQVIYYALATPLQYFKKLQMHSALYTLSFTANLIVCIMFWALFIIDKNLLVDESELKLVPWWYIHACHTVGTPAIIFDGILWKPINVPMQNAILLSLIYFGGYIIYVEYLIHVQKLYPYPILAAFSDVGRLGFYLVTFVGTALCFGICVWMVRTLNQTHRKHFAQKTQRVEKKEAISVQNKQKKSRKVE</sequence>
<dbReference type="GO" id="GO:0012505">
    <property type="term" value="C:endomembrane system"/>
    <property type="evidence" value="ECO:0007669"/>
    <property type="project" value="UniProtKB-SubCell"/>
</dbReference>
<reference evidence="18" key="1">
    <citation type="journal article" date="2006" name="PLoS Pathog.">
        <title>New perspectives on host-parasite interplay by comparative transcriptomic and proteomic analyses of Schistosoma japonicum.</title>
        <authorList>
            <person name="Liu F."/>
            <person name="Lu J."/>
            <person name="Hu W."/>
            <person name="Wang S.Y."/>
            <person name="Cui S.J."/>
            <person name="Chi M."/>
            <person name="Yan Q."/>
            <person name="Wang X.R."/>
            <person name="Song H.D."/>
            <person name="Xu X.N."/>
            <person name="Wang J.J."/>
            <person name="Zhang X.L."/>
            <person name="Zhang X."/>
            <person name="Wang Z.Q."/>
            <person name="Xue C.L."/>
            <person name="Brindley P.J."/>
            <person name="McManus D.P."/>
            <person name="Yang P.Y."/>
            <person name="Feng Z."/>
            <person name="Chen Z."/>
            <person name="Han Z.G."/>
        </authorList>
    </citation>
    <scope>NUCLEOTIDE SEQUENCE</scope>
</reference>
<protein>
    <submittedName>
        <fullName evidence="18">SJCHGC09531 protein</fullName>
    </submittedName>
</protein>
<keyword evidence="6 17" id="KW-0472">Membrane</keyword>
<comment type="catalytic activity">
    <reaction evidence="15">
        <text>13-(9Z-hexadecenoyloxy)-octadecanoate + H2O = 13-hydroxy-octadecanoate + (9Z)-hexadecenoate + H(+)</text>
        <dbReference type="Rhea" id="RHEA:52076"/>
        <dbReference type="ChEBI" id="CHEBI:15377"/>
        <dbReference type="ChEBI" id="CHEBI:15378"/>
        <dbReference type="ChEBI" id="CHEBI:32372"/>
        <dbReference type="ChEBI" id="CHEBI:136304"/>
        <dbReference type="ChEBI" id="CHEBI:136315"/>
    </reaction>
    <physiologicalReaction direction="left-to-right" evidence="15">
        <dbReference type="Rhea" id="RHEA:52077"/>
    </physiologicalReaction>
</comment>
<keyword evidence="4 17" id="KW-0812">Transmembrane</keyword>
<comment type="catalytic activity">
    <reaction evidence="11">
        <text>12-(9Z-octadecenoyloxy)-octadecanoate + H2O = 12-hydroxyoctadecanoate + (9Z)-octadecenoate + H(+)</text>
        <dbReference type="Rhea" id="RHEA:52060"/>
        <dbReference type="ChEBI" id="CHEBI:15377"/>
        <dbReference type="ChEBI" id="CHEBI:15378"/>
        <dbReference type="ChEBI" id="CHEBI:30823"/>
        <dbReference type="ChEBI" id="CHEBI:84201"/>
        <dbReference type="ChEBI" id="CHEBI:136302"/>
    </reaction>
    <physiologicalReaction direction="left-to-right" evidence="11">
        <dbReference type="Rhea" id="RHEA:52061"/>
    </physiologicalReaction>
</comment>
<evidence type="ECO:0000256" key="13">
    <source>
        <dbReference type="ARBA" id="ARBA00049221"/>
    </source>
</evidence>
<evidence type="ECO:0000256" key="10">
    <source>
        <dbReference type="ARBA" id="ARBA00048680"/>
    </source>
</evidence>
<evidence type="ECO:0000313" key="18">
    <source>
        <dbReference type="EMBL" id="AAX26552.2"/>
    </source>
</evidence>
<dbReference type="EMBL" id="AY810663">
    <property type="protein sequence ID" value="AAX26552.2"/>
    <property type="molecule type" value="mRNA"/>
</dbReference>
<feature type="transmembrane region" description="Helical" evidence="17">
    <location>
        <begin position="120"/>
        <end position="140"/>
    </location>
</feature>
<comment type="catalytic activity">
    <reaction evidence="16">
        <text>12-(9Z-hexadecenoyloxy)-octadecanoate + H2O = 12-hydroxyoctadecanoate + (9Z)-hexadecenoate + H(+)</text>
        <dbReference type="Rhea" id="RHEA:52072"/>
        <dbReference type="ChEBI" id="CHEBI:15377"/>
        <dbReference type="ChEBI" id="CHEBI:15378"/>
        <dbReference type="ChEBI" id="CHEBI:32372"/>
        <dbReference type="ChEBI" id="CHEBI:84201"/>
        <dbReference type="ChEBI" id="CHEBI:136312"/>
    </reaction>
    <physiologicalReaction direction="left-to-right" evidence="16">
        <dbReference type="Rhea" id="RHEA:52073"/>
    </physiologicalReaction>
</comment>
<feature type="transmembrane region" description="Helical" evidence="17">
    <location>
        <begin position="49"/>
        <end position="71"/>
    </location>
</feature>
<dbReference type="InterPro" id="IPR006838">
    <property type="entry name" value="ADTRP_AIG1"/>
</dbReference>
<proteinExistence type="evidence at transcript level"/>
<comment type="catalytic activity">
    <reaction evidence="8">
        <text>13-octadecanoyloxy-octadecanoate + H2O = 13-hydroxy-octadecanoate + octadecanoate + H(+)</text>
        <dbReference type="Rhea" id="RHEA:52084"/>
        <dbReference type="ChEBI" id="CHEBI:15377"/>
        <dbReference type="ChEBI" id="CHEBI:15378"/>
        <dbReference type="ChEBI" id="CHEBI:25629"/>
        <dbReference type="ChEBI" id="CHEBI:136304"/>
        <dbReference type="ChEBI" id="CHEBI:136335"/>
    </reaction>
    <physiologicalReaction direction="left-to-right" evidence="8">
        <dbReference type="Rhea" id="RHEA:52085"/>
    </physiologicalReaction>
</comment>
<evidence type="ECO:0000256" key="8">
    <source>
        <dbReference type="ARBA" id="ARBA00047427"/>
    </source>
</evidence>
<evidence type="ECO:0000256" key="5">
    <source>
        <dbReference type="ARBA" id="ARBA00022989"/>
    </source>
</evidence>
<evidence type="ECO:0000256" key="11">
    <source>
        <dbReference type="ARBA" id="ARBA00048701"/>
    </source>
</evidence>
<feature type="transmembrane region" description="Helical" evidence="17">
    <location>
        <begin position="190"/>
        <end position="211"/>
    </location>
</feature>
<feature type="transmembrane region" description="Helical" evidence="17">
    <location>
        <begin position="83"/>
        <end position="104"/>
    </location>
</feature>
<dbReference type="AlphaFoldDB" id="Q5C1C3"/>
<evidence type="ECO:0000256" key="4">
    <source>
        <dbReference type="ARBA" id="ARBA00022692"/>
    </source>
</evidence>
<feature type="non-terminal residue" evidence="18">
    <location>
        <position position="1"/>
    </location>
</feature>
<dbReference type="GO" id="GO:0016020">
    <property type="term" value="C:membrane"/>
    <property type="evidence" value="ECO:0007669"/>
    <property type="project" value="InterPro"/>
</dbReference>
<comment type="catalytic activity">
    <reaction evidence="10">
        <text>12-octadecanoyloxy-octadecanoate + H2O = 12-hydroxyoctadecanoate + octadecanoate + H(+)</text>
        <dbReference type="Rhea" id="RHEA:52080"/>
        <dbReference type="ChEBI" id="CHEBI:15377"/>
        <dbReference type="ChEBI" id="CHEBI:15378"/>
        <dbReference type="ChEBI" id="CHEBI:25629"/>
        <dbReference type="ChEBI" id="CHEBI:84201"/>
        <dbReference type="ChEBI" id="CHEBI:136330"/>
    </reaction>
    <physiologicalReaction direction="left-to-right" evidence="10">
        <dbReference type="Rhea" id="RHEA:52081"/>
    </physiologicalReaction>
</comment>
<comment type="catalytic activity">
    <reaction evidence="9">
        <text>9-hexadecanoyloxy-octadecanoate + H2O = 9-hydroxy-octadecanoate + hexadecanoate + H(+)</text>
        <dbReference type="Rhea" id="RHEA:52052"/>
        <dbReference type="ChEBI" id="CHEBI:7896"/>
        <dbReference type="ChEBI" id="CHEBI:15377"/>
        <dbReference type="ChEBI" id="CHEBI:15378"/>
        <dbReference type="ChEBI" id="CHEBI:83670"/>
        <dbReference type="ChEBI" id="CHEBI:136286"/>
    </reaction>
    <physiologicalReaction direction="left-to-right" evidence="9">
        <dbReference type="Rhea" id="RHEA:52053"/>
    </physiologicalReaction>
</comment>
<comment type="catalytic activity">
    <reaction evidence="1">
        <text>9-(9Z-hexadecenoyloxy)-octadecanoate + H2O = (9Z)-hexadecenoate + 9-hydroxy-octadecanoate + H(+)</text>
        <dbReference type="Rhea" id="RHEA:52068"/>
        <dbReference type="ChEBI" id="CHEBI:15377"/>
        <dbReference type="ChEBI" id="CHEBI:15378"/>
        <dbReference type="ChEBI" id="CHEBI:32372"/>
        <dbReference type="ChEBI" id="CHEBI:136286"/>
        <dbReference type="ChEBI" id="CHEBI:136309"/>
    </reaction>
    <physiologicalReaction direction="left-to-right" evidence="1">
        <dbReference type="Rhea" id="RHEA:52069"/>
    </physiologicalReaction>
</comment>
<evidence type="ECO:0000256" key="3">
    <source>
        <dbReference type="ARBA" id="ARBA00009300"/>
    </source>
</evidence>
<accession>Q5C1C3</accession>
<comment type="similarity">
    <text evidence="3">Belongs to the AIG1 family.</text>
</comment>
<evidence type="ECO:0000256" key="6">
    <source>
        <dbReference type="ARBA" id="ARBA00023136"/>
    </source>
</evidence>
<feature type="transmembrane region" description="Helical" evidence="17">
    <location>
        <begin position="7"/>
        <end position="29"/>
    </location>
</feature>
<evidence type="ECO:0000256" key="7">
    <source>
        <dbReference type="ARBA" id="ARBA00047368"/>
    </source>
</evidence>
<evidence type="ECO:0000256" key="9">
    <source>
        <dbReference type="ARBA" id="ARBA00047863"/>
    </source>
</evidence>
<evidence type="ECO:0000256" key="2">
    <source>
        <dbReference type="ARBA" id="ARBA00004127"/>
    </source>
</evidence>
<evidence type="ECO:0000256" key="14">
    <source>
        <dbReference type="ARBA" id="ARBA00049296"/>
    </source>
</evidence>
<name>Q5C1C3_SCHJA</name>
<feature type="transmembrane region" description="Helical" evidence="17">
    <location>
        <begin position="152"/>
        <end position="170"/>
    </location>
</feature>
<evidence type="ECO:0000256" key="16">
    <source>
        <dbReference type="ARBA" id="ARBA00049428"/>
    </source>
</evidence>
<dbReference type="PANTHER" id="PTHR10989">
    <property type="entry name" value="ANDROGEN-INDUCED PROTEIN 1-RELATED"/>
    <property type="match status" value="1"/>
</dbReference>